<dbReference type="PANTHER" id="PTHR47326:SF1">
    <property type="entry name" value="HTH PSQ-TYPE DOMAIN-CONTAINING PROTEIN"/>
    <property type="match status" value="1"/>
</dbReference>
<evidence type="ECO:0000313" key="1">
    <source>
        <dbReference type="EMBL" id="GBM36830.1"/>
    </source>
</evidence>
<proteinExistence type="predicted"/>
<comment type="caution">
    <text evidence="1">The sequence shown here is derived from an EMBL/GenBank/DDBJ whole genome shotgun (WGS) entry which is preliminary data.</text>
</comment>
<reference evidence="1 2" key="1">
    <citation type="journal article" date="2019" name="Sci. Rep.">
        <title>Orb-weaving spider Araneus ventricosus genome elucidates the spidroin gene catalogue.</title>
        <authorList>
            <person name="Kono N."/>
            <person name="Nakamura H."/>
            <person name="Ohtoshi R."/>
            <person name="Moran D.A.P."/>
            <person name="Shinohara A."/>
            <person name="Yoshida Y."/>
            <person name="Fujiwara M."/>
            <person name="Mori M."/>
            <person name="Tomita M."/>
            <person name="Arakawa K."/>
        </authorList>
    </citation>
    <scope>NUCLEOTIDE SEQUENCE [LARGE SCALE GENOMIC DNA]</scope>
</reference>
<organism evidence="1 2">
    <name type="scientific">Araneus ventricosus</name>
    <name type="common">Orbweaver spider</name>
    <name type="synonym">Epeira ventricosa</name>
    <dbReference type="NCBI Taxonomy" id="182803"/>
    <lineage>
        <taxon>Eukaryota</taxon>
        <taxon>Metazoa</taxon>
        <taxon>Ecdysozoa</taxon>
        <taxon>Arthropoda</taxon>
        <taxon>Chelicerata</taxon>
        <taxon>Arachnida</taxon>
        <taxon>Araneae</taxon>
        <taxon>Araneomorphae</taxon>
        <taxon>Entelegynae</taxon>
        <taxon>Araneoidea</taxon>
        <taxon>Araneidae</taxon>
        <taxon>Araneus</taxon>
    </lineage>
</organism>
<sequence length="378" mass="42458">MILLLKDRALLVKPFYKTVGDCAAIALKKFLTLKGLRSVSGPMSAFGLKKIIDTFEESGSFDVKCGRGRKAIASTSVEDVVTALQVASSSALGTCSARGISRTLEMPASTVRKFLRNILQCYPFKITHIQELVPADLPKRETFALQFLARMEVDNTWPWNILWTDEAHFHLQGSVNTQNCRIWARGNPFQMQPLPLHSQKVTVWCGFTAAFIIVPFFFEEIGPSGPVTCTVNGTRYDSLLRNQLIPVLQQRGCVDSTIFMQDGAPPHIATPVKQLFNLHFGNNRTISRHFPTAWPPRSPDLNPCIFWLWGYLKDVVYGDPIANLAELKNRITQHIHNITTETLRSIVEYAVLRFQLIGENGGQHIEHFLSKSKPTSFS</sequence>
<keyword evidence="2" id="KW-1185">Reference proteome</keyword>
<evidence type="ECO:0008006" key="3">
    <source>
        <dbReference type="Google" id="ProtNLM"/>
    </source>
</evidence>
<dbReference type="PANTHER" id="PTHR47326">
    <property type="entry name" value="TRANSPOSABLE ELEMENT TC3 TRANSPOSASE-LIKE PROTEIN"/>
    <property type="match status" value="1"/>
</dbReference>
<name>A0A4Y2F5K2_ARAVE</name>
<dbReference type="Proteomes" id="UP000499080">
    <property type="component" value="Unassembled WGS sequence"/>
</dbReference>
<accession>A0A4Y2F5K2</accession>
<dbReference type="EMBL" id="BGPR01000822">
    <property type="protein sequence ID" value="GBM36830.1"/>
    <property type="molecule type" value="Genomic_DNA"/>
</dbReference>
<dbReference type="GO" id="GO:0003676">
    <property type="term" value="F:nucleic acid binding"/>
    <property type="evidence" value="ECO:0007669"/>
    <property type="project" value="InterPro"/>
</dbReference>
<dbReference type="InterPro" id="IPR036397">
    <property type="entry name" value="RNaseH_sf"/>
</dbReference>
<gene>
    <name evidence="1" type="ORF">AVEN_82823_1</name>
</gene>
<evidence type="ECO:0000313" key="2">
    <source>
        <dbReference type="Proteomes" id="UP000499080"/>
    </source>
</evidence>
<dbReference type="OrthoDB" id="7553511at2759"/>
<protein>
    <recommendedName>
        <fullName evidence="3">Tc1-like transposase DDE domain-containing protein</fullName>
    </recommendedName>
</protein>
<dbReference type="Gene3D" id="3.30.420.10">
    <property type="entry name" value="Ribonuclease H-like superfamily/Ribonuclease H"/>
    <property type="match status" value="1"/>
</dbReference>
<dbReference type="AlphaFoldDB" id="A0A4Y2F5K2"/>